<feature type="active site" evidence="3">
    <location>
        <position position="18"/>
    </location>
</feature>
<evidence type="ECO:0000256" key="3">
    <source>
        <dbReference type="PROSITE-ProRule" id="PRU10099"/>
    </source>
</evidence>
<dbReference type="Gene3D" id="3.40.50.40">
    <property type="match status" value="1"/>
</dbReference>
<evidence type="ECO:0000259" key="4">
    <source>
        <dbReference type="Pfam" id="PF00710"/>
    </source>
</evidence>
<dbReference type="InterPro" id="IPR037152">
    <property type="entry name" value="L-asparaginase_N_sf"/>
</dbReference>
<dbReference type="InterPro" id="IPR006034">
    <property type="entry name" value="Asparaginase/glutaminase-like"/>
</dbReference>
<dbReference type="Proteomes" id="UP001595596">
    <property type="component" value="Unassembled WGS sequence"/>
</dbReference>
<dbReference type="InterPro" id="IPR020827">
    <property type="entry name" value="Asparaginase/glutaminase_AS1"/>
</dbReference>
<protein>
    <submittedName>
        <fullName evidence="6">Asparaginase</fullName>
    </submittedName>
</protein>
<evidence type="ECO:0000313" key="6">
    <source>
        <dbReference type="EMBL" id="MFC3568134.1"/>
    </source>
</evidence>
<dbReference type="InterPro" id="IPR036152">
    <property type="entry name" value="Asp/glu_Ase-like_sf"/>
</dbReference>
<sequence length="311" mass="31643">MTVIAEKPLVAVLATGGTIASSRGADGSASPSLSGQDLLGLLPPVAVELRPQELLARDSASLTLADMQRISDAVGAQLADPRLAGIVVLHGTDAMEETALLVQLQHLPSKPVVFTGAQFASDHPRSDGIANLALALDKVLQGGAGVTVAFGSRQFPVWGLYKFATDSADAFRCVAHEGMGPCRTLPAPVAGLRVDIVAAHPGSDGVHLDASIAAGARGIVVSALGSGNASPELVAAIARARARGITVVVSSRVPEGILAPIYGGGGGGHDMKRAGAIHARLLRPGQARILLAAMLANGRPEEEIAAIFEKT</sequence>
<dbReference type="SUPFAM" id="SSF53774">
    <property type="entry name" value="Glutaminase/Asparaginase"/>
    <property type="match status" value="1"/>
</dbReference>
<dbReference type="Gene3D" id="3.40.50.1170">
    <property type="entry name" value="L-asparaginase, N-terminal domain"/>
    <property type="match status" value="1"/>
</dbReference>
<dbReference type="PANTHER" id="PTHR11707">
    <property type="entry name" value="L-ASPARAGINASE"/>
    <property type="match status" value="1"/>
</dbReference>
<keyword evidence="2" id="KW-0378">Hydrolase</keyword>
<comment type="similarity">
    <text evidence="1">Belongs to the asparaginase 1 family.</text>
</comment>
<dbReference type="InterPro" id="IPR040919">
    <property type="entry name" value="Asparaginase_C"/>
</dbReference>
<feature type="domain" description="L-asparaginase N-terminal" evidence="4">
    <location>
        <begin position="10"/>
        <end position="178"/>
    </location>
</feature>
<accession>A0ABV7RTY4</accession>
<dbReference type="InterPro" id="IPR027474">
    <property type="entry name" value="L-asparaginase_N"/>
</dbReference>
<proteinExistence type="inferred from homology"/>
<evidence type="ECO:0000259" key="5">
    <source>
        <dbReference type="Pfam" id="PF17763"/>
    </source>
</evidence>
<dbReference type="CDD" id="cd08964">
    <property type="entry name" value="L-asparaginase_II"/>
    <property type="match status" value="1"/>
</dbReference>
<evidence type="ECO:0000256" key="1">
    <source>
        <dbReference type="ARBA" id="ARBA00010518"/>
    </source>
</evidence>
<evidence type="ECO:0000256" key="2">
    <source>
        <dbReference type="ARBA" id="ARBA00022801"/>
    </source>
</evidence>
<dbReference type="Pfam" id="PF17763">
    <property type="entry name" value="Asparaginase_C"/>
    <property type="match status" value="1"/>
</dbReference>
<feature type="domain" description="Asparaginase/glutaminase C-terminal" evidence="5">
    <location>
        <begin position="193"/>
        <end position="308"/>
    </location>
</feature>
<dbReference type="PRINTS" id="PR00139">
    <property type="entry name" value="ASNGLNASE"/>
</dbReference>
<dbReference type="SFLD" id="SFLDS00057">
    <property type="entry name" value="Glutaminase/Asparaginase"/>
    <property type="match status" value="1"/>
</dbReference>
<comment type="caution">
    <text evidence="6">The sequence shown here is derived from an EMBL/GenBank/DDBJ whole genome shotgun (WGS) entry which is preliminary data.</text>
</comment>
<dbReference type="InterPro" id="IPR004550">
    <property type="entry name" value="AsnASE_II"/>
</dbReference>
<dbReference type="PIRSF" id="PIRSF001220">
    <property type="entry name" value="L-ASNase_gatD"/>
    <property type="match status" value="1"/>
</dbReference>
<dbReference type="RefSeq" id="WP_379027639.1">
    <property type="nucleotide sequence ID" value="NZ_JBHRXE010000004.1"/>
</dbReference>
<dbReference type="InterPro" id="IPR027473">
    <property type="entry name" value="L-asparaginase_C"/>
</dbReference>
<evidence type="ECO:0000313" key="7">
    <source>
        <dbReference type="Proteomes" id="UP001595596"/>
    </source>
</evidence>
<reference evidence="7" key="1">
    <citation type="journal article" date="2019" name="Int. J. Syst. Evol. Microbiol.">
        <title>The Global Catalogue of Microorganisms (GCM) 10K type strain sequencing project: providing services to taxonomists for standard genome sequencing and annotation.</title>
        <authorList>
            <consortium name="The Broad Institute Genomics Platform"/>
            <consortium name="The Broad Institute Genome Sequencing Center for Infectious Disease"/>
            <person name="Wu L."/>
            <person name="Ma J."/>
        </authorList>
    </citation>
    <scope>NUCLEOTIDE SEQUENCE [LARGE SCALE GENOMIC DNA]</scope>
    <source>
        <strain evidence="7">VKM B-3226</strain>
    </source>
</reference>
<dbReference type="Pfam" id="PF00710">
    <property type="entry name" value="Asparaginase"/>
    <property type="match status" value="1"/>
</dbReference>
<dbReference type="PROSITE" id="PS00144">
    <property type="entry name" value="ASN_GLN_ASE_1"/>
    <property type="match status" value="1"/>
</dbReference>
<gene>
    <name evidence="6" type="ORF">ACFOMP_01550</name>
</gene>
<organism evidence="6 7">
    <name type="scientific">Paracoccus simplex</name>
    <dbReference type="NCBI Taxonomy" id="2086346"/>
    <lineage>
        <taxon>Bacteria</taxon>
        <taxon>Pseudomonadati</taxon>
        <taxon>Pseudomonadota</taxon>
        <taxon>Alphaproteobacteria</taxon>
        <taxon>Rhodobacterales</taxon>
        <taxon>Paracoccaceae</taxon>
        <taxon>Paracoccus</taxon>
    </lineage>
</organism>
<dbReference type="EMBL" id="JBHRXE010000004">
    <property type="protein sequence ID" value="MFC3568134.1"/>
    <property type="molecule type" value="Genomic_DNA"/>
</dbReference>
<dbReference type="PANTHER" id="PTHR11707:SF28">
    <property type="entry name" value="60 KDA LYSOPHOSPHOLIPASE"/>
    <property type="match status" value="1"/>
</dbReference>
<dbReference type="PIRSF" id="PIRSF500176">
    <property type="entry name" value="L_ASNase"/>
    <property type="match status" value="1"/>
</dbReference>
<dbReference type="PROSITE" id="PS51732">
    <property type="entry name" value="ASN_GLN_ASE_3"/>
    <property type="match status" value="1"/>
</dbReference>
<keyword evidence="7" id="KW-1185">Reference proteome</keyword>
<name>A0ABV7RTY4_9RHOB</name>
<dbReference type="SMART" id="SM00870">
    <property type="entry name" value="Asparaginase"/>
    <property type="match status" value="1"/>
</dbReference>